<gene>
    <name evidence="3" type="ORF">OLEA9_A087513</name>
</gene>
<dbReference type="Proteomes" id="UP000594638">
    <property type="component" value="Unassembled WGS sequence"/>
</dbReference>
<dbReference type="GO" id="GO:0006310">
    <property type="term" value="P:DNA recombination"/>
    <property type="evidence" value="ECO:0007669"/>
    <property type="project" value="UniProtKB-KW"/>
</dbReference>
<dbReference type="EC" id="5.6.2.3" evidence="1"/>
<evidence type="ECO:0000256" key="1">
    <source>
        <dbReference type="RuleBase" id="RU363044"/>
    </source>
</evidence>
<dbReference type="OrthoDB" id="1734449at2759"/>
<comment type="caution">
    <text evidence="3">The sequence shown here is derived from an EMBL/GenBank/DDBJ whole genome shotgun (WGS) entry which is preliminary data.</text>
</comment>
<comment type="catalytic activity">
    <reaction evidence="1">
        <text>ATP + H2O = ADP + phosphate + H(+)</text>
        <dbReference type="Rhea" id="RHEA:13065"/>
        <dbReference type="ChEBI" id="CHEBI:15377"/>
        <dbReference type="ChEBI" id="CHEBI:15378"/>
        <dbReference type="ChEBI" id="CHEBI:30616"/>
        <dbReference type="ChEBI" id="CHEBI:43474"/>
        <dbReference type="ChEBI" id="CHEBI:456216"/>
        <dbReference type="EC" id="5.6.2.3"/>
    </reaction>
</comment>
<comment type="similarity">
    <text evidence="1">Belongs to the helicase family.</text>
</comment>
<dbReference type="Gramene" id="OE9A087513T1">
    <property type="protein sequence ID" value="OE9A087513C1"/>
    <property type="gene ID" value="OE9A087513"/>
</dbReference>
<dbReference type="GO" id="GO:0006281">
    <property type="term" value="P:DNA repair"/>
    <property type="evidence" value="ECO:0007669"/>
    <property type="project" value="UniProtKB-KW"/>
</dbReference>
<organism evidence="3 4">
    <name type="scientific">Olea europaea subsp. europaea</name>
    <dbReference type="NCBI Taxonomy" id="158383"/>
    <lineage>
        <taxon>Eukaryota</taxon>
        <taxon>Viridiplantae</taxon>
        <taxon>Streptophyta</taxon>
        <taxon>Embryophyta</taxon>
        <taxon>Tracheophyta</taxon>
        <taxon>Spermatophyta</taxon>
        <taxon>Magnoliopsida</taxon>
        <taxon>eudicotyledons</taxon>
        <taxon>Gunneridae</taxon>
        <taxon>Pentapetalae</taxon>
        <taxon>asterids</taxon>
        <taxon>lamiids</taxon>
        <taxon>Lamiales</taxon>
        <taxon>Oleaceae</taxon>
        <taxon>Oleeae</taxon>
        <taxon>Olea</taxon>
    </lineage>
</organism>
<dbReference type="InterPro" id="IPR010285">
    <property type="entry name" value="DNA_helicase_pif1-like_DEAD"/>
</dbReference>
<dbReference type="AlphaFoldDB" id="A0A8S0VK22"/>
<dbReference type="GO" id="GO:0043139">
    <property type="term" value="F:5'-3' DNA helicase activity"/>
    <property type="evidence" value="ECO:0007669"/>
    <property type="project" value="UniProtKB-EC"/>
</dbReference>
<feature type="non-terminal residue" evidence="3">
    <location>
        <position position="1"/>
    </location>
</feature>
<keyword evidence="4" id="KW-1185">Reference proteome</keyword>
<comment type="cofactor">
    <cofactor evidence="1">
        <name>Mg(2+)</name>
        <dbReference type="ChEBI" id="CHEBI:18420"/>
    </cofactor>
</comment>
<dbReference type="PANTHER" id="PTHR10492">
    <property type="match status" value="1"/>
</dbReference>
<sequence>NDERLMRMITEETTKLAIERNFSCAATLNKEQQFAYNTIMKKVQDESSEIVFIDGPATASSGVAASLLPEGRTAHLKFKIPLET</sequence>
<dbReference type="GO" id="GO:0000723">
    <property type="term" value="P:telomere maintenance"/>
    <property type="evidence" value="ECO:0007669"/>
    <property type="project" value="InterPro"/>
</dbReference>
<keyword evidence="1" id="KW-0227">DNA damage</keyword>
<evidence type="ECO:0000313" key="4">
    <source>
        <dbReference type="Proteomes" id="UP000594638"/>
    </source>
</evidence>
<proteinExistence type="inferred from homology"/>
<feature type="non-terminal residue" evidence="3">
    <location>
        <position position="84"/>
    </location>
</feature>
<reference evidence="3 4" key="1">
    <citation type="submission" date="2019-12" db="EMBL/GenBank/DDBJ databases">
        <authorList>
            <person name="Alioto T."/>
            <person name="Alioto T."/>
            <person name="Gomez Garrido J."/>
        </authorList>
    </citation>
    <scope>NUCLEOTIDE SEQUENCE [LARGE SCALE GENOMIC DNA]</scope>
</reference>
<keyword evidence="1" id="KW-0067">ATP-binding</keyword>
<evidence type="ECO:0000313" key="3">
    <source>
        <dbReference type="EMBL" id="CAA3032603.1"/>
    </source>
</evidence>
<protein>
    <recommendedName>
        <fullName evidence="1">ATP-dependent DNA helicase</fullName>
        <ecNumber evidence="1">5.6.2.3</ecNumber>
    </recommendedName>
</protein>
<dbReference type="PANTHER" id="PTHR10492:SF94">
    <property type="entry name" value="ATP-DEPENDENT DNA HELICASE"/>
    <property type="match status" value="1"/>
</dbReference>
<evidence type="ECO:0000259" key="2">
    <source>
        <dbReference type="Pfam" id="PF05970"/>
    </source>
</evidence>
<dbReference type="GO" id="GO:0016787">
    <property type="term" value="F:hydrolase activity"/>
    <property type="evidence" value="ECO:0007669"/>
    <property type="project" value="UniProtKB-KW"/>
</dbReference>
<keyword evidence="1" id="KW-0378">Hydrolase</keyword>
<dbReference type="Pfam" id="PF05970">
    <property type="entry name" value="PIF1"/>
    <property type="match status" value="1"/>
</dbReference>
<keyword evidence="1" id="KW-0233">DNA recombination</keyword>
<accession>A0A8S0VK22</accession>
<feature type="domain" description="DNA helicase Pif1-like DEAD-box helicase" evidence="2">
    <location>
        <begin position="57"/>
        <end position="83"/>
    </location>
</feature>
<dbReference type="EMBL" id="CACTIH010009625">
    <property type="protein sequence ID" value="CAA3032603.1"/>
    <property type="molecule type" value="Genomic_DNA"/>
</dbReference>
<name>A0A8S0VK22_OLEEU</name>
<keyword evidence="1 3" id="KW-0347">Helicase</keyword>
<dbReference type="GO" id="GO:0005524">
    <property type="term" value="F:ATP binding"/>
    <property type="evidence" value="ECO:0007669"/>
    <property type="project" value="UniProtKB-KW"/>
</dbReference>
<keyword evidence="1" id="KW-0234">DNA repair</keyword>
<keyword evidence="1" id="KW-0547">Nucleotide-binding</keyword>